<organism evidence="1 2">
    <name type="scientific">Alienimonas chondri</name>
    <dbReference type="NCBI Taxonomy" id="2681879"/>
    <lineage>
        <taxon>Bacteria</taxon>
        <taxon>Pseudomonadati</taxon>
        <taxon>Planctomycetota</taxon>
        <taxon>Planctomycetia</taxon>
        <taxon>Planctomycetales</taxon>
        <taxon>Planctomycetaceae</taxon>
        <taxon>Alienimonas</taxon>
    </lineage>
</organism>
<evidence type="ECO:0000313" key="1">
    <source>
        <dbReference type="EMBL" id="NNJ27775.1"/>
    </source>
</evidence>
<comment type="caution">
    <text evidence="1">The sequence shown here is derived from an EMBL/GenBank/DDBJ whole genome shotgun (WGS) entry which is preliminary data.</text>
</comment>
<proteinExistence type="predicted"/>
<dbReference type="PANTHER" id="PTHR36966:SF1">
    <property type="entry name" value="REP-ASSOCIATED TYROSINE TRANSPOSASE"/>
    <property type="match status" value="1"/>
</dbReference>
<dbReference type="Gene3D" id="3.30.70.1290">
    <property type="entry name" value="Transposase IS200-like"/>
    <property type="match status" value="1"/>
</dbReference>
<protein>
    <recommendedName>
        <fullName evidence="3">Transposase IS200-like domain-containing protein</fullName>
    </recommendedName>
</protein>
<keyword evidence="2" id="KW-1185">Reference proteome</keyword>
<sequence length="206" mass="24017">MVAAYHLIWTAYGWWLPNDPRGSMSKEISVRSLRELGPCHHGRKTVQPQGRAIREFYERAAEKLRHELLTFPPNQCGCIAEAMGKAIRRHGYTCCAAAVMPDHVHVLIRKHRDRGETMIANLQAASRELLLRRGHRDKEHPVWGGPGWVVFLETPTDIRRVIHYIERNPIKIGWPVQQWEWVTEYDGWLSGLSPHRSDLRNRKRPR</sequence>
<dbReference type="EMBL" id="WTPX01000202">
    <property type="protein sequence ID" value="NNJ27775.1"/>
    <property type="molecule type" value="Genomic_DNA"/>
</dbReference>
<name>A0ABX1VI69_9PLAN</name>
<reference evidence="1 2" key="1">
    <citation type="journal article" date="2020" name="Syst. Appl. Microbiol.">
        <title>Alienimonas chondri sp. nov., a novel planctomycete isolated from the biofilm of the red alga Chondrus crispus.</title>
        <authorList>
            <person name="Vitorino I."/>
            <person name="Albuquerque L."/>
            <person name="Wiegand S."/>
            <person name="Kallscheuer N."/>
            <person name="da Costa M.S."/>
            <person name="Lobo-da-Cunha A."/>
            <person name="Jogler C."/>
            <person name="Lage O.M."/>
        </authorList>
    </citation>
    <scope>NUCLEOTIDE SEQUENCE [LARGE SCALE GENOMIC DNA]</scope>
    <source>
        <strain evidence="1 2">LzC2</strain>
    </source>
</reference>
<accession>A0ABX1VI69</accession>
<evidence type="ECO:0000313" key="2">
    <source>
        <dbReference type="Proteomes" id="UP000609651"/>
    </source>
</evidence>
<dbReference type="Proteomes" id="UP000609651">
    <property type="component" value="Unassembled WGS sequence"/>
</dbReference>
<dbReference type="SUPFAM" id="SSF143422">
    <property type="entry name" value="Transposase IS200-like"/>
    <property type="match status" value="1"/>
</dbReference>
<dbReference type="InterPro" id="IPR052715">
    <property type="entry name" value="RAYT_transposase"/>
</dbReference>
<gene>
    <name evidence="1" type="ORF">LzC2_38830</name>
</gene>
<dbReference type="InterPro" id="IPR036515">
    <property type="entry name" value="Transposase_17_sf"/>
</dbReference>
<evidence type="ECO:0008006" key="3">
    <source>
        <dbReference type="Google" id="ProtNLM"/>
    </source>
</evidence>
<dbReference type="PANTHER" id="PTHR36966">
    <property type="entry name" value="REP-ASSOCIATED TYROSINE TRANSPOSASE"/>
    <property type="match status" value="1"/>
</dbReference>